<evidence type="ECO:0000313" key="2">
    <source>
        <dbReference type="Proteomes" id="UP000005697"/>
    </source>
</evidence>
<gene>
    <name evidence="1" type="ORF">HMPREF9141_2374</name>
</gene>
<name>F0F9V7_9BACT</name>
<accession>F0F9V7</accession>
<dbReference type="EMBL" id="AEWX01000034">
    <property type="protein sequence ID" value="EGC19123.1"/>
    <property type="molecule type" value="Genomic_DNA"/>
</dbReference>
<dbReference type="STRING" id="888743.HMPREF9141_2374"/>
<dbReference type="HOGENOM" id="CLU_3255840_0_0_10"/>
<dbReference type="Proteomes" id="UP000005697">
    <property type="component" value="Unassembled WGS sequence"/>
</dbReference>
<reference evidence="1 2" key="1">
    <citation type="submission" date="2011-01" db="EMBL/GenBank/DDBJ databases">
        <authorList>
            <person name="Muzny D."/>
            <person name="Qin X."/>
            <person name="Deng J."/>
            <person name="Jiang H."/>
            <person name="Liu Y."/>
            <person name="Qu J."/>
            <person name="Song X.-Z."/>
            <person name="Zhang L."/>
            <person name="Thornton R."/>
            <person name="Coyle M."/>
            <person name="Francisco L."/>
            <person name="Jackson L."/>
            <person name="Javaid M."/>
            <person name="Korchina V."/>
            <person name="Kovar C."/>
            <person name="Mata R."/>
            <person name="Mathew T."/>
            <person name="Ngo R."/>
            <person name="Nguyen L."/>
            <person name="Nguyen N."/>
            <person name="Okwuonu G."/>
            <person name="Ongeri F."/>
            <person name="Pham C."/>
            <person name="Simmons D."/>
            <person name="Wilczek-Boney K."/>
            <person name="Hale W."/>
            <person name="Jakkamsetti A."/>
            <person name="Pham P."/>
            <person name="Ruth R."/>
            <person name="San Lucas F."/>
            <person name="Warren J."/>
            <person name="Zhang J."/>
            <person name="Zhao Z."/>
            <person name="Zhou C."/>
            <person name="Zhu D."/>
            <person name="Lee S."/>
            <person name="Bess C."/>
            <person name="Blankenburg K."/>
            <person name="Forbes L."/>
            <person name="Fu Q."/>
            <person name="Gubbala S."/>
            <person name="Hirani K."/>
            <person name="Jayaseelan J.C."/>
            <person name="Lara F."/>
            <person name="Munidasa M."/>
            <person name="Palculict T."/>
            <person name="Patil S."/>
            <person name="Pu L.-L."/>
            <person name="Saada N."/>
            <person name="Tang L."/>
            <person name="Weissenberger G."/>
            <person name="Zhu Y."/>
            <person name="Hemphill L."/>
            <person name="Shang Y."/>
            <person name="Youmans B."/>
            <person name="Ayvaz T."/>
            <person name="Ross M."/>
            <person name="Santibanez J."/>
            <person name="Aqrawi P."/>
            <person name="Gross S."/>
            <person name="Joshi V."/>
            <person name="Fowler G."/>
            <person name="Nazareth L."/>
            <person name="Reid J."/>
            <person name="Worley K."/>
            <person name="Petrosino J."/>
            <person name="Highlander S."/>
            <person name="Gibbs R."/>
        </authorList>
    </citation>
    <scope>NUCLEOTIDE SEQUENCE [LARGE SCALE GENOMIC DNA]</scope>
    <source>
        <strain evidence="1 2">DSM 16608</strain>
    </source>
</reference>
<sequence length="42" mass="4689">MKSGAKVGIILENVKFETGVLRIKTLFNHFVMKNVSLSHSVD</sequence>
<protein>
    <submittedName>
        <fullName evidence="1">Uncharacterized protein</fullName>
    </submittedName>
</protein>
<comment type="caution">
    <text evidence="1">The sequence shown here is derived from an EMBL/GenBank/DDBJ whole genome shotgun (WGS) entry which is preliminary data.</text>
</comment>
<proteinExistence type="predicted"/>
<evidence type="ECO:0000313" key="1">
    <source>
        <dbReference type="EMBL" id="EGC19123.1"/>
    </source>
</evidence>
<keyword evidence="2" id="KW-1185">Reference proteome</keyword>
<organism evidence="1 2">
    <name type="scientific">Prevotella multiformis DSM 16608</name>
    <dbReference type="NCBI Taxonomy" id="888743"/>
    <lineage>
        <taxon>Bacteria</taxon>
        <taxon>Pseudomonadati</taxon>
        <taxon>Bacteroidota</taxon>
        <taxon>Bacteroidia</taxon>
        <taxon>Bacteroidales</taxon>
        <taxon>Prevotellaceae</taxon>
        <taxon>Prevotella</taxon>
    </lineage>
</organism>
<dbReference type="AlphaFoldDB" id="F0F9V7"/>